<accession>A0A495QC21</accession>
<keyword evidence="1" id="KW-0472">Membrane</keyword>
<evidence type="ECO:0000313" key="2">
    <source>
        <dbReference type="EMBL" id="RKS69101.1"/>
    </source>
</evidence>
<feature type="transmembrane region" description="Helical" evidence="1">
    <location>
        <begin position="97"/>
        <end position="118"/>
    </location>
</feature>
<protein>
    <recommendedName>
        <fullName evidence="4">Integral membrane protein</fullName>
    </recommendedName>
</protein>
<dbReference type="Proteomes" id="UP000274601">
    <property type="component" value="Unassembled WGS sequence"/>
</dbReference>
<name>A0A495QC21_9ACTN</name>
<gene>
    <name evidence="2" type="ORF">BZB76_6240</name>
</gene>
<evidence type="ECO:0008006" key="4">
    <source>
        <dbReference type="Google" id="ProtNLM"/>
    </source>
</evidence>
<reference evidence="2 3" key="1">
    <citation type="submission" date="2018-10" db="EMBL/GenBank/DDBJ databases">
        <title>Genomic Encyclopedia of Archaeal and Bacterial Type Strains, Phase II (KMG-II): from individual species to whole genera.</title>
        <authorList>
            <person name="Goeker M."/>
        </authorList>
    </citation>
    <scope>NUCLEOTIDE SEQUENCE [LARGE SCALE GENOMIC DNA]</scope>
    <source>
        <strain evidence="2 3">DSM 43383</strain>
    </source>
</reference>
<feature type="transmembrane region" description="Helical" evidence="1">
    <location>
        <begin position="36"/>
        <end position="58"/>
    </location>
</feature>
<evidence type="ECO:0000313" key="3">
    <source>
        <dbReference type="Proteomes" id="UP000274601"/>
    </source>
</evidence>
<dbReference type="AlphaFoldDB" id="A0A495QC21"/>
<feature type="transmembrane region" description="Helical" evidence="1">
    <location>
        <begin position="6"/>
        <end position="24"/>
    </location>
</feature>
<evidence type="ECO:0000256" key="1">
    <source>
        <dbReference type="SAM" id="Phobius"/>
    </source>
</evidence>
<keyword evidence="3" id="KW-1185">Reference proteome</keyword>
<organism evidence="2 3">
    <name type="scientific">Actinomadura pelletieri DSM 43383</name>
    <dbReference type="NCBI Taxonomy" id="1120940"/>
    <lineage>
        <taxon>Bacteria</taxon>
        <taxon>Bacillati</taxon>
        <taxon>Actinomycetota</taxon>
        <taxon>Actinomycetes</taxon>
        <taxon>Streptosporangiales</taxon>
        <taxon>Thermomonosporaceae</taxon>
        <taxon>Actinomadura</taxon>
    </lineage>
</organism>
<dbReference type="EMBL" id="RBWU01000007">
    <property type="protein sequence ID" value="RKS69101.1"/>
    <property type="molecule type" value="Genomic_DNA"/>
</dbReference>
<comment type="caution">
    <text evidence="2">The sequence shown here is derived from an EMBL/GenBank/DDBJ whole genome shotgun (WGS) entry which is preliminary data.</text>
</comment>
<sequence length="123" mass="12582">MSVTDALSTVIIVVALLLAAYALVTTLRNRAMDAAHLIALGVLELLLVAQAVVGFVKLSGDEGPDSSVTFAGYLLGILLIPVAGAGWGLLERTRWGSGVIIVVGIAVAVMVVRLGQLWSGTGG</sequence>
<feature type="transmembrane region" description="Helical" evidence="1">
    <location>
        <begin position="70"/>
        <end position="90"/>
    </location>
</feature>
<keyword evidence="1" id="KW-1133">Transmembrane helix</keyword>
<keyword evidence="1" id="KW-0812">Transmembrane</keyword>
<proteinExistence type="predicted"/>